<comment type="function">
    <text evidence="6">Thiol-specific peroxidase that catalyzes the reduction of hydrogen peroxide and organic hydroperoxides to water and alcohols, respectively. Plays a role in cell protection against oxidative stress by detoxifying peroxides.</text>
</comment>
<comment type="subunit">
    <text evidence="6">Homodimer.</text>
</comment>
<dbReference type="InterPro" id="IPR050455">
    <property type="entry name" value="Tpx_Peroxidase_subfamily"/>
</dbReference>
<dbReference type="HAMAP" id="MF_00269">
    <property type="entry name" value="Tpx"/>
    <property type="match status" value="1"/>
</dbReference>
<evidence type="ECO:0000313" key="9">
    <source>
        <dbReference type="EMBL" id="VVE72247.1"/>
    </source>
</evidence>
<evidence type="ECO:0000256" key="5">
    <source>
        <dbReference type="ARBA" id="ARBA00023284"/>
    </source>
</evidence>
<keyword evidence="5 6" id="KW-0676">Redox-active center</keyword>
<evidence type="ECO:0000313" key="10">
    <source>
        <dbReference type="Proteomes" id="UP000254573"/>
    </source>
</evidence>
<comment type="catalytic activity">
    <reaction evidence="6">
        <text>a hydroperoxide + [thioredoxin]-dithiol = an alcohol + [thioredoxin]-disulfide + H2O</text>
        <dbReference type="Rhea" id="RHEA:62620"/>
        <dbReference type="Rhea" id="RHEA-COMP:10698"/>
        <dbReference type="Rhea" id="RHEA-COMP:10700"/>
        <dbReference type="ChEBI" id="CHEBI:15377"/>
        <dbReference type="ChEBI" id="CHEBI:29950"/>
        <dbReference type="ChEBI" id="CHEBI:30879"/>
        <dbReference type="ChEBI" id="CHEBI:35924"/>
        <dbReference type="ChEBI" id="CHEBI:50058"/>
        <dbReference type="EC" id="1.11.1.24"/>
    </reaction>
</comment>
<dbReference type="InterPro" id="IPR002065">
    <property type="entry name" value="TPX"/>
</dbReference>
<evidence type="ECO:0000256" key="6">
    <source>
        <dbReference type="HAMAP-Rule" id="MF_00269"/>
    </source>
</evidence>
<dbReference type="PANTHER" id="PTHR43110:SF1">
    <property type="entry name" value="THIOL PEROXIDASE"/>
    <property type="match status" value="1"/>
</dbReference>
<dbReference type="PROSITE" id="PS01265">
    <property type="entry name" value="TPX"/>
    <property type="match status" value="1"/>
</dbReference>
<gene>
    <name evidence="6 8" type="primary">tpx</name>
    <name evidence="8" type="ORF">NCTC13160_02204</name>
    <name evidence="9" type="ORF">PPN31119_04200</name>
</gene>
<dbReference type="KEGG" id="ppno:DA70_19230"/>
<dbReference type="EC" id="1.11.1.24" evidence="6"/>
<dbReference type="InterPro" id="IPR036249">
    <property type="entry name" value="Thioredoxin-like_sf"/>
</dbReference>
<dbReference type="Pfam" id="PF08534">
    <property type="entry name" value="Redoxin"/>
    <property type="match status" value="1"/>
</dbReference>
<feature type="domain" description="Thioredoxin" evidence="7">
    <location>
        <begin position="18"/>
        <end position="166"/>
    </location>
</feature>
<evidence type="ECO:0000313" key="11">
    <source>
        <dbReference type="Proteomes" id="UP000361468"/>
    </source>
</evidence>
<reference evidence="8 10" key="1">
    <citation type="submission" date="2018-06" db="EMBL/GenBank/DDBJ databases">
        <authorList>
            <consortium name="Pathogen Informatics"/>
            <person name="Doyle S."/>
        </authorList>
    </citation>
    <scope>NUCLEOTIDE SEQUENCE [LARGE SCALE GENOMIC DNA]</scope>
    <source>
        <strain evidence="8 10">NCTC13160</strain>
    </source>
</reference>
<dbReference type="InterPro" id="IPR013740">
    <property type="entry name" value="Redoxin"/>
</dbReference>
<dbReference type="KEGG" id="prb:X636_07310"/>
<dbReference type="Proteomes" id="UP000361468">
    <property type="component" value="Unassembled WGS sequence"/>
</dbReference>
<proteinExistence type="inferred from homology"/>
<dbReference type="AlphaFoldDB" id="A0A378YMA1"/>
<keyword evidence="2 6" id="KW-0049">Antioxidant</keyword>
<reference evidence="9 11" key="2">
    <citation type="submission" date="2019-08" db="EMBL/GenBank/DDBJ databases">
        <authorList>
            <person name="Peeters C."/>
        </authorList>
    </citation>
    <scope>NUCLEOTIDE SEQUENCE [LARGE SCALE GENOMIC DNA]</scope>
    <source>
        <strain evidence="9 11">LMG 31119</strain>
    </source>
</reference>
<dbReference type="NCBIfam" id="NF001808">
    <property type="entry name" value="PRK00522.1"/>
    <property type="match status" value="1"/>
</dbReference>
<dbReference type="InterPro" id="IPR013766">
    <property type="entry name" value="Thioredoxin_domain"/>
</dbReference>
<dbReference type="KEGG" id="ppnm:LV28_11220"/>
<keyword evidence="1 6" id="KW-0575">Peroxidase</keyword>
<dbReference type="PROSITE" id="PS51352">
    <property type="entry name" value="THIOREDOXIN_2"/>
    <property type="match status" value="1"/>
</dbReference>
<dbReference type="EMBL" id="UGSG01000001">
    <property type="protein sequence ID" value="SUA77893.1"/>
    <property type="molecule type" value="Genomic_DNA"/>
</dbReference>
<dbReference type="OrthoDB" id="9781543at2"/>
<evidence type="ECO:0000256" key="4">
    <source>
        <dbReference type="ARBA" id="ARBA00023157"/>
    </source>
</evidence>
<dbReference type="Proteomes" id="UP000254573">
    <property type="component" value="Unassembled WGS sequence"/>
</dbReference>
<evidence type="ECO:0000256" key="3">
    <source>
        <dbReference type="ARBA" id="ARBA00023002"/>
    </source>
</evidence>
<dbReference type="GO" id="GO:0008379">
    <property type="term" value="F:thioredoxin peroxidase activity"/>
    <property type="evidence" value="ECO:0007669"/>
    <property type="project" value="UniProtKB-UniRule"/>
</dbReference>
<evidence type="ECO:0000259" key="7">
    <source>
        <dbReference type="PROSITE" id="PS51352"/>
    </source>
</evidence>
<evidence type="ECO:0000256" key="1">
    <source>
        <dbReference type="ARBA" id="ARBA00022559"/>
    </source>
</evidence>
<feature type="disulfide bond" description="Redox-active" evidence="6">
    <location>
        <begin position="60"/>
        <end position="94"/>
    </location>
</feature>
<keyword evidence="11" id="KW-1185">Reference proteome</keyword>
<keyword evidence="4 6" id="KW-1015">Disulfide bond</keyword>
<protein>
    <recommendedName>
        <fullName evidence="6">Thiol peroxidase</fullName>
        <shortName evidence="6">Tpx</shortName>
        <ecNumber evidence="6">1.11.1.24</ecNumber>
    </recommendedName>
    <alternativeName>
        <fullName evidence="6">Peroxiredoxin tpx</fullName>
        <shortName evidence="6">Prx</shortName>
    </alternativeName>
    <alternativeName>
        <fullName evidence="6">Thioredoxin peroxidase</fullName>
    </alternativeName>
    <alternativeName>
        <fullName evidence="6">Thioredoxin-dependent peroxiredoxin</fullName>
    </alternativeName>
</protein>
<keyword evidence="3 6" id="KW-0560">Oxidoreductase</keyword>
<dbReference type="InterPro" id="IPR018219">
    <property type="entry name" value="Tpx_CS"/>
</dbReference>
<dbReference type="RefSeq" id="WP_023594161.1">
    <property type="nucleotide sequence ID" value="NC_023018.2"/>
</dbReference>
<comment type="similarity">
    <text evidence="6">Belongs to the peroxiredoxin family. Tpx subfamily.</text>
</comment>
<dbReference type="GeneID" id="57200658"/>
<dbReference type="CDD" id="cd03014">
    <property type="entry name" value="PRX_Atyp2cys"/>
    <property type="match status" value="1"/>
</dbReference>
<dbReference type="PANTHER" id="PTHR43110">
    <property type="entry name" value="THIOL PEROXIDASE"/>
    <property type="match status" value="1"/>
</dbReference>
<dbReference type="EMBL" id="CABPSO010000018">
    <property type="protein sequence ID" value="VVE72247.1"/>
    <property type="molecule type" value="Genomic_DNA"/>
</dbReference>
<comment type="miscellaneous">
    <text evidence="6">The active site is a conserved redox-active cysteine residue, the peroxidatic cysteine (C(P)), which makes the nucleophilic attack on the peroxide substrate. The peroxide oxidizes the C(P)-SH to cysteine sulfenic acid (C(P)-SOH), which then reacts with another cysteine residue, the resolving cysteine (C(R)), to form a disulfide bridge. The disulfide is subsequently reduced by an appropriate electron donor to complete the catalytic cycle. In this atypical 2-Cys peroxiredoxin, C(R) is present in the same subunit to form an intramolecular disulfide. The disulfide is subsequently reduced by thioredoxin.</text>
</comment>
<evidence type="ECO:0000256" key="2">
    <source>
        <dbReference type="ARBA" id="ARBA00022862"/>
    </source>
</evidence>
<dbReference type="SUPFAM" id="SSF52833">
    <property type="entry name" value="Thioredoxin-like"/>
    <property type="match status" value="1"/>
</dbReference>
<organism evidence="8 10">
    <name type="scientific">Pandoraea pnomenusa</name>
    <dbReference type="NCBI Taxonomy" id="93220"/>
    <lineage>
        <taxon>Bacteria</taxon>
        <taxon>Pseudomonadati</taxon>
        <taxon>Pseudomonadota</taxon>
        <taxon>Betaproteobacteria</taxon>
        <taxon>Burkholderiales</taxon>
        <taxon>Burkholderiaceae</taxon>
        <taxon>Pandoraea</taxon>
    </lineage>
</organism>
<evidence type="ECO:0000313" key="8">
    <source>
        <dbReference type="EMBL" id="SUA77893.1"/>
    </source>
</evidence>
<dbReference type="STRING" id="93220.A6P55_08470"/>
<dbReference type="Gene3D" id="3.40.30.10">
    <property type="entry name" value="Glutaredoxin"/>
    <property type="match status" value="1"/>
</dbReference>
<sequence>MSQVTLGGNPIEVNGQFPQKGQTAPAFSLVNAKLQDVKLDDFAGKRKVLNIVPSLDTPTCATSTRKFNEAAGKLENTVVLVISADLPFAMSRFCATEGLNNVVPLSLMRGREFLENYGVAIATGPLAGVTARAVVVLDADNRVVHAELVPEIKNEPNYDAALAALS</sequence>
<feature type="active site" description="Cysteine sulfenic acid (-SOH) intermediate" evidence="6">
    <location>
        <position position="60"/>
    </location>
</feature>
<accession>A0A378YMA1</accession>
<name>A0A378YMA1_9BURK</name>